<keyword evidence="14" id="KW-1185">Reference proteome</keyword>
<dbReference type="OrthoDB" id="5986884at2759"/>
<dbReference type="KEGG" id="lak:106157509"/>
<protein>
    <submittedName>
        <fullName evidence="15">Uncharacterized protein C1235.01</fullName>
    </submittedName>
</protein>
<keyword evidence="5 11" id="KW-0472">Membrane</keyword>
<dbReference type="PANTHER" id="PTHR12120">
    <property type="entry name" value="TNFR-CYS DOMAIN-CONTAINING PROTEIN"/>
    <property type="match status" value="1"/>
</dbReference>
<dbReference type="Proteomes" id="UP000085678">
    <property type="component" value="Unplaced"/>
</dbReference>
<dbReference type="PROSITE" id="PS00652">
    <property type="entry name" value="TNFR_NGFR_1"/>
    <property type="match status" value="1"/>
</dbReference>
<feature type="signal peptide" evidence="12">
    <location>
        <begin position="1"/>
        <end position="25"/>
    </location>
</feature>
<keyword evidence="4 11" id="KW-1133">Transmembrane helix</keyword>
<evidence type="ECO:0000256" key="6">
    <source>
        <dbReference type="ARBA" id="ARBA00023157"/>
    </source>
</evidence>
<evidence type="ECO:0000256" key="11">
    <source>
        <dbReference type="SAM" id="Phobius"/>
    </source>
</evidence>
<evidence type="ECO:0000256" key="4">
    <source>
        <dbReference type="ARBA" id="ARBA00022989"/>
    </source>
</evidence>
<evidence type="ECO:0000256" key="1">
    <source>
        <dbReference type="ARBA" id="ARBA00004167"/>
    </source>
</evidence>
<comment type="subcellular location">
    <subcellularLocation>
        <location evidence="1">Membrane</location>
        <topology evidence="1">Single-pass membrane protein</topology>
    </subcellularLocation>
</comment>
<keyword evidence="12" id="KW-0732">Signal</keyword>
<feature type="region of interest" description="Disordered" evidence="10">
    <location>
        <begin position="228"/>
        <end position="258"/>
    </location>
</feature>
<keyword evidence="3" id="KW-0677">Repeat</keyword>
<feature type="disulfide bond" evidence="9">
    <location>
        <begin position="89"/>
        <end position="104"/>
    </location>
</feature>
<evidence type="ECO:0000256" key="10">
    <source>
        <dbReference type="SAM" id="MobiDB-lite"/>
    </source>
</evidence>
<dbReference type="GO" id="GO:0046330">
    <property type="term" value="P:positive regulation of JNK cascade"/>
    <property type="evidence" value="ECO:0007669"/>
    <property type="project" value="InterPro"/>
</dbReference>
<evidence type="ECO:0000259" key="13">
    <source>
        <dbReference type="PROSITE" id="PS50050"/>
    </source>
</evidence>
<evidence type="ECO:0000313" key="15">
    <source>
        <dbReference type="RefSeq" id="XP_023930378.1"/>
    </source>
</evidence>
<gene>
    <name evidence="15" type="primary">LOC106157509</name>
</gene>
<keyword evidence="6 9" id="KW-1015">Disulfide bond</keyword>
<dbReference type="CDD" id="cd00185">
    <property type="entry name" value="TNFRSF"/>
    <property type="match status" value="1"/>
</dbReference>
<feature type="region of interest" description="Disordered" evidence="10">
    <location>
        <begin position="376"/>
        <end position="405"/>
    </location>
</feature>
<dbReference type="GeneID" id="106157509"/>
<comment type="caution">
    <text evidence="9">Lacks conserved residue(s) required for the propagation of feature annotation.</text>
</comment>
<feature type="domain" description="TNFR-Cys" evidence="13">
    <location>
        <begin position="88"/>
        <end position="129"/>
    </location>
</feature>
<feature type="region of interest" description="Disordered" evidence="10">
    <location>
        <begin position="169"/>
        <end position="200"/>
    </location>
</feature>
<dbReference type="GO" id="GO:0038023">
    <property type="term" value="F:signaling receptor activity"/>
    <property type="evidence" value="ECO:0007669"/>
    <property type="project" value="InterPro"/>
</dbReference>
<dbReference type="InParanoid" id="A0A2R2MJK3"/>
<feature type="region of interest" description="Disordered" evidence="10">
    <location>
        <begin position="430"/>
        <end position="524"/>
    </location>
</feature>
<feature type="compositionally biased region" description="Polar residues" evidence="10">
    <location>
        <begin position="353"/>
        <end position="362"/>
    </location>
</feature>
<feature type="chain" id="PRO_5015167917" evidence="12">
    <location>
        <begin position="26"/>
        <end position="540"/>
    </location>
</feature>
<dbReference type="PROSITE" id="PS50050">
    <property type="entry name" value="TNFR_NGFR_2"/>
    <property type="match status" value="1"/>
</dbReference>
<dbReference type="GO" id="GO:0005886">
    <property type="term" value="C:plasma membrane"/>
    <property type="evidence" value="ECO:0007669"/>
    <property type="project" value="TreeGrafter"/>
</dbReference>
<evidence type="ECO:0000256" key="8">
    <source>
        <dbReference type="ARBA" id="ARBA00023180"/>
    </source>
</evidence>
<dbReference type="GO" id="GO:0043123">
    <property type="term" value="P:positive regulation of canonical NF-kappaB signal transduction"/>
    <property type="evidence" value="ECO:0007669"/>
    <property type="project" value="InterPro"/>
</dbReference>
<proteinExistence type="predicted"/>
<dbReference type="InterPro" id="IPR001368">
    <property type="entry name" value="TNFR/NGFR_Cys_rich_reg"/>
</dbReference>
<evidence type="ECO:0000256" key="9">
    <source>
        <dbReference type="PROSITE-ProRule" id="PRU00206"/>
    </source>
</evidence>
<feature type="region of interest" description="Disordered" evidence="10">
    <location>
        <begin position="329"/>
        <end position="362"/>
    </location>
</feature>
<accession>A0A2R2MJK3</accession>
<dbReference type="AlphaFoldDB" id="A0A2R2MJK3"/>
<evidence type="ECO:0000256" key="7">
    <source>
        <dbReference type="ARBA" id="ARBA00023170"/>
    </source>
</evidence>
<keyword evidence="7" id="KW-0675">Receptor</keyword>
<name>A0A2R2MJK3_LINAN</name>
<feature type="transmembrane region" description="Helical" evidence="11">
    <location>
        <begin position="261"/>
        <end position="285"/>
    </location>
</feature>
<evidence type="ECO:0000256" key="5">
    <source>
        <dbReference type="ARBA" id="ARBA00023136"/>
    </source>
</evidence>
<feature type="repeat" description="TNFR-Cys" evidence="9">
    <location>
        <begin position="88"/>
        <end position="129"/>
    </location>
</feature>
<evidence type="ECO:0000256" key="2">
    <source>
        <dbReference type="ARBA" id="ARBA00022692"/>
    </source>
</evidence>
<evidence type="ECO:0000256" key="12">
    <source>
        <dbReference type="SAM" id="SignalP"/>
    </source>
</evidence>
<evidence type="ECO:0000256" key="3">
    <source>
        <dbReference type="ARBA" id="ARBA00022737"/>
    </source>
</evidence>
<feature type="compositionally biased region" description="Polar residues" evidence="10">
    <location>
        <begin position="237"/>
        <end position="258"/>
    </location>
</feature>
<feature type="compositionally biased region" description="Basic and acidic residues" evidence="10">
    <location>
        <begin position="433"/>
        <end position="444"/>
    </location>
</feature>
<sequence>MTRIPKLLFLFGVLSVTQLPSTVYSNEIPSNAMCKENGERFYSPGAQGCNRNDKKTNDGCCKECNTCPIGYGQKRQFFPDPCDIVCEPCKKGETFSNKIGVAYCLPCKTCELSHRITATECTATANSQCGKCKDGYYETRDIITHVADIICAECWTSDDHPSCKEFFDKTSSPPPMTAPTTPLVSSTPTTTMVSSTPTTPLVSSTPTTLIVFTTTKIVGPNVRNVTITQKPEKHASLISNTKGDSNSENITSPSVNSDNGLSIGTIIAAVTVVTVAIIAAVVAGCKYCRNSENQQTSHETDSSDDKGNNLHITRVFSDVHNSLLENQALFTENEERMPPKQKSTSAGARYVQVPNSPEQGGSTKLEVNELQQMSEKVSGTGLNSGNNSPLPESHKPSPHSPHRCEECENMKTSTCTFHQVSQSLQMKTTIDPKGGKYAEGEDKPNGSSNSIPGHAKVSPTSSGYLSDADPKTLDNSSQGSSGEEEWEDAHNYSKDQNLPAGNDQIQTGRVVTEAETKPRSKAKAPREQVSIIIYFILWPL</sequence>
<reference evidence="15" key="1">
    <citation type="submission" date="2025-08" db="UniProtKB">
        <authorList>
            <consortium name="RefSeq"/>
        </authorList>
    </citation>
    <scope>IDENTIFICATION</scope>
    <source>
        <tissue evidence="15">Gonads</tissue>
    </source>
</reference>
<organism evidence="14 15">
    <name type="scientific">Lingula anatina</name>
    <name type="common">Brachiopod</name>
    <name type="synonym">Lingula unguis</name>
    <dbReference type="NCBI Taxonomy" id="7574"/>
    <lineage>
        <taxon>Eukaryota</taxon>
        <taxon>Metazoa</taxon>
        <taxon>Spiralia</taxon>
        <taxon>Lophotrochozoa</taxon>
        <taxon>Brachiopoda</taxon>
        <taxon>Linguliformea</taxon>
        <taxon>Lingulata</taxon>
        <taxon>Lingulida</taxon>
        <taxon>Linguloidea</taxon>
        <taxon>Lingulidae</taxon>
        <taxon>Lingula</taxon>
    </lineage>
</organism>
<keyword evidence="8" id="KW-0325">Glycoprotein</keyword>
<keyword evidence="2 11" id="KW-0812">Transmembrane</keyword>
<dbReference type="PANTHER" id="PTHR12120:SF10">
    <property type="entry name" value="TNFR-CYS DOMAIN-CONTAINING PROTEIN"/>
    <property type="match status" value="1"/>
</dbReference>
<dbReference type="Gene3D" id="2.10.50.10">
    <property type="entry name" value="Tumor Necrosis Factor Receptor, subunit A, domain 2"/>
    <property type="match status" value="1"/>
</dbReference>
<dbReference type="InterPro" id="IPR047526">
    <property type="entry name" value="TNR19/27/EDAR"/>
</dbReference>
<feature type="compositionally biased region" description="Polar residues" evidence="10">
    <location>
        <begin position="376"/>
        <end position="387"/>
    </location>
</feature>
<dbReference type="RefSeq" id="XP_023930378.1">
    <property type="nucleotide sequence ID" value="XM_024074610.1"/>
</dbReference>
<feature type="compositionally biased region" description="Low complexity" evidence="10">
    <location>
        <begin position="178"/>
        <end position="200"/>
    </location>
</feature>
<evidence type="ECO:0000313" key="14">
    <source>
        <dbReference type="Proteomes" id="UP000085678"/>
    </source>
</evidence>